<dbReference type="AlphaFoldDB" id="A0A087LSM6"/>
<dbReference type="RefSeq" id="WP_035087713.1">
    <property type="nucleotide sequence ID" value="NZ_JQGC01000047.1"/>
</dbReference>
<dbReference type="OrthoDB" id="9929205at2"/>
<dbReference type="Proteomes" id="UP000028981">
    <property type="component" value="Unassembled WGS sequence"/>
</dbReference>
<organism evidence="1 2">
    <name type="scientific">Devosia riboflavina</name>
    <dbReference type="NCBI Taxonomy" id="46914"/>
    <lineage>
        <taxon>Bacteria</taxon>
        <taxon>Pseudomonadati</taxon>
        <taxon>Pseudomonadota</taxon>
        <taxon>Alphaproteobacteria</taxon>
        <taxon>Hyphomicrobiales</taxon>
        <taxon>Devosiaceae</taxon>
        <taxon>Devosia</taxon>
    </lineage>
</organism>
<reference evidence="1 2" key="1">
    <citation type="submission" date="2014-08" db="EMBL/GenBank/DDBJ databases">
        <authorList>
            <person name="Hassan Y.I."/>
            <person name="Lepp D."/>
            <person name="Zhou T."/>
        </authorList>
    </citation>
    <scope>NUCLEOTIDE SEQUENCE [LARGE SCALE GENOMIC DNA]</scope>
    <source>
        <strain evidence="1 2">IFO13584</strain>
    </source>
</reference>
<evidence type="ECO:0000313" key="2">
    <source>
        <dbReference type="Proteomes" id="UP000028981"/>
    </source>
</evidence>
<keyword evidence="2" id="KW-1185">Reference proteome</keyword>
<proteinExistence type="predicted"/>
<sequence>MTLFRLHRGSLADSMATARTINTKADLVKALDEDGWPHGDIEVKPYGRDDRIGWNTHIVTVDGMAAGFTSGPFTGEQP</sequence>
<dbReference type="EMBL" id="JQGC01000047">
    <property type="protein sequence ID" value="KFL27629.1"/>
    <property type="molecule type" value="Genomic_DNA"/>
</dbReference>
<dbReference type="STRING" id="46914.JP75_25210"/>
<protein>
    <submittedName>
        <fullName evidence="1">Uncharacterized protein</fullName>
    </submittedName>
</protein>
<evidence type="ECO:0000313" key="1">
    <source>
        <dbReference type="EMBL" id="KFL27629.1"/>
    </source>
</evidence>
<name>A0A087LSM6_9HYPH</name>
<accession>A0A087LSM6</accession>
<gene>
    <name evidence="1" type="ORF">JP75_25210</name>
</gene>
<comment type="caution">
    <text evidence="1">The sequence shown here is derived from an EMBL/GenBank/DDBJ whole genome shotgun (WGS) entry which is preliminary data.</text>
</comment>